<feature type="domain" description="Retrotransposon Copia-like N-terminal" evidence="2">
    <location>
        <begin position="97"/>
        <end position="140"/>
    </location>
</feature>
<dbReference type="AlphaFoldDB" id="A0A803Q048"/>
<dbReference type="Proteomes" id="UP000596661">
    <property type="component" value="Chromosome 6"/>
</dbReference>
<accession>A0A803Q048</accession>
<feature type="compositionally biased region" description="Polar residues" evidence="1">
    <location>
        <begin position="53"/>
        <end position="63"/>
    </location>
</feature>
<dbReference type="Pfam" id="PF14244">
    <property type="entry name" value="Retrotran_gag_3"/>
    <property type="match status" value="1"/>
</dbReference>
<evidence type="ECO:0000313" key="4">
    <source>
        <dbReference type="Proteomes" id="UP000596661"/>
    </source>
</evidence>
<dbReference type="EMBL" id="UZAU01000581">
    <property type="status" value="NOT_ANNOTATED_CDS"/>
    <property type="molecule type" value="Genomic_DNA"/>
</dbReference>
<dbReference type="InterPro" id="IPR029472">
    <property type="entry name" value="Copia-like_N"/>
</dbReference>
<dbReference type="PANTHER" id="PTHR37610">
    <property type="entry name" value="CCHC-TYPE DOMAIN-CONTAINING PROTEIN"/>
    <property type="match status" value="1"/>
</dbReference>
<keyword evidence="4" id="KW-1185">Reference proteome</keyword>
<organism evidence="3 4">
    <name type="scientific">Cannabis sativa</name>
    <name type="common">Hemp</name>
    <name type="synonym">Marijuana</name>
    <dbReference type="NCBI Taxonomy" id="3483"/>
    <lineage>
        <taxon>Eukaryota</taxon>
        <taxon>Viridiplantae</taxon>
        <taxon>Streptophyta</taxon>
        <taxon>Embryophyta</taxon>
        <taxon>Tracheophyta</taxon>
        <taxon>Spermatophyta</taxon>
        <taxon>Magnoliopsida</taxon>
        <taxon>eudicotyledons</taxon>
        <taxon>Gunneridae</taxon>
        <taxon>Pentapetalae</taxon>
        <taxon>rosids</taxon>
        <taxon>fabids</taxon>
        <taxon>Rosales</taxon>
        <taxon>Cannabaceae</taxon>
        <taxon>Cannabis</taxon>
    </lineage>
</organism>
<reference evidence="3" key="2">
    <citation type="submission" date="2021-03" db="UniProtKB">
        <authorList>
            <consortium name="EnsemblPlants"/>
        </authorList>
    </citation>
    <scope>IDENTIFICATION</scope>
</reference>
<evidence type="ECO:0000256" key="1">
    <source>
        <dbReference type="SAM" id="MobiDB-lite"/>
    </source>
</evidence>
<proteinExistence type="predicted"/>
<name>A0A803Q048_CANSA</name>
<evidence type="ECO:0000259" key="2">
    <source>
        <dbReference type="Pfam" id="PF14244"/>
    </source>
</evidence>
<evidence type="ECO:0000313" key="3">
    <source>
        <dbReference type="EnsemblPlants" id="cds.evm.model.06.829"/>
    </source>
</evidence>
<dbReference type="PANTHER" id="PTHR37610:SF97">
    <property type="entry name" value="RETROTRANSPOSON GAG DOMAIN-CONTAINING PROTEIN"/>
    <property type="match status" value="1"/>
</dbReference>
<protein>
    <recommendedName>
        <fullName evidence="2">Retrotransposon Copia-like N-terminal domain-containing protein</fullName>
    </recommendedName>
</protein>
<reference evidence="3" key="1">
    <citation type="submission" date="2018-11" db="EMBL/GenBank/DDBJ databases">
        <authorList>
            <person name="Grassa J C."/>
        </authorList>
    </citation>
    <scope>NUCLEOTIDE SEQUENCE [LARGE SCALE GENOMIC DNA]</scope>
</reference>
<sequence length="267" mass="29872">MRLMRDLTMSNNPRDYLEKHKTFNPPLLQWRDLQPDLLSNDGSIPTDPLESQDPITTVDSPTPTVLPLMAPRRISSSKSDSPAHEDVSSPFFLNAGDHPSLVLVSSVLTGSNYQSWKRATTMALTAKNKTGFIDGSLARPTAGYPLLNSWTRCNNMVMSWLLHSVSPEISQTIMFVDFASDMWKYLSERFNQGNGPRIFQLQTQLTHLQQGHLVEKCYFIHGFPPGYGDQTKPDKGKFVVNLATSHEQLTDSNEASPSNTDLVSQCQ</sequence>
<dbReference type="EnsemblPlants" id="evm.model.06.829">
    <property type="protein sequence ID" value="cds.evm.model.06.829"/>
    <property type="gene ID" value="evm.TU.06.829"/>
</dbReference>
<feature type="region of interest" description="Disordered" evidence="1">
    <location>
        <begin position="38"/>
        <end position="67"/>
    </location>
</feature>
<dbReference type="Gramene" id="evm.model.06.829">
    <property type="protein sequence ID" value="cds.evm.model.06.829"/>
    <property type="gene ID" value="evm.TU.06.829"/>
</dbReference>